<evidence type="ECO:0000259" key="4">
    <source>
        <dbReference type="Pfam" id="PF02518"/>
    </source>
</evidence>
<dbReference type="InterPro" id="IPR036890">
    <property type="entry name" value="HATPase_C_sf"/>
</dbReference>
<dbReference type="AlphaFoldDB" id="A0A923ITT3"/>
<keyword evidence="3" id="KW-0902">Two-component regulatory system</keyword>
<keyword evidence="2" id="KW-0418">Kinase</keyword>
<protein>
    <recommendedName>
        <fullName evidence="4">Histidine kinase/HSP90-like ATPase domain-containing protein</fullName>
    </recommendedName>
</protein>
<keyword evidence="1" id="KW-0808">Transferase</keyword>
<sequence>MFKEILNNIRKHANADIVDIDLDYSRGHLLFKITDNGVGFDASKVSPKRNGLLNLKSRAEKWKGSFEIKSLTVGGTQVLLTIPYDRISLRVLINRLKHKRRLLQRLNFYGRTHTS</sequence>
<dbReference type="EMBL" id="WNXD01000001">
    <property type="protein sequence ID" value="MBB2144013.1"/>
    <property type="molecule type" value="Genomic_DNA"/>
</dbReference>
<accession>A0A923ITT3</accession>
<dbReference type="PANTHER" id="PTHR24421">
    <property type="entry name" value="NITRATE/NITRITE SENSOR PROTEIN NARX-RELATED"/>
    <property type="match status" value="1"/>
</dbReference>
<dbReference type="Gene3D" id="3.30.565.10">
    <property type="entry name" value="Histidine kinase-like ATPase, C-terminal domain"/>
    <property type="match status" value="1"/>
</dbReference>
<dbReference type="SUPFAM" id="SSF55874">
    <property type="entry name" value="ATPase domain of HSP90 chaperone/DNA topoisomerase II/histidine kinase"/>
    <property type="match status" value="1"/>
</dbReference>
<evidence type="ECO:0000313" key="6">
    <source>
        <dbReference type="Proteomes" id="UP000601055"/>
    </source>
</evidence>
<proteinExistence type="predicted"/>
<keyword evidence="6" id="KW-1185">Reference proteome</keyword>
<reference evidence="5" key="1">
    <citation type="submission" date="2019-11" db="EMBL/GenBank/DDBJ databases">
        <title>Description of Pedobacter sp. LMG 31464T.</title>
        <authorList>
            <person name="Carlier A."/>
            <person name="Qi S."/>
            <person name="Vandamme P."/>
        </authorList>
    </citation>
    <scope>NUCLEOTIDE SEQUENCE</scope>
    <source>
        <strain evidence="5">LMG 31464</strain>
    </source>
</reference>
<dbReference type="Pfam" id="PF02518">
    <property type="entry name" value="HATPase_c"/>
    <property type="match status" value="1"/>
</dbReference>
<dbReference type="GO" id="GO:0000160">
    <property type="term" value="P:phosphorelay signal transduction system"/>
    <property type="evidence" value="ECO:0007669"/>
    <property type="project" value="UniProtKB-KW"/>
</dbReference>
<evidence type="ECO:0000313" key="5">
    <source>
        <dbReference type="EMBL" id="MBB2144013.1"/>
    </source>
</evidence>
<evidence type="ECO:0000256" key="1">
    <source>
        <dbReference type="ARBA" id="ARBA00022679"/>
    </source>
</evidence>
<dbReference type="InterPro" id="IPR050482">
    <property type="entry name" value="Sensor_HK_TwoCompSys"/>
</dbReference>
<dbReference type="CDD" id="cd16917">
    <property type="entry name" value="HATPase_UhpB-NarQ-NarX-like"/>
    <property type="match status" value="1"/>
</dbReference>
<name>A0A923ITT3_9SPHI</name>
<dbReference type="InterPro" id="IPR003594">
    <property type="entry name" value="HATPase_dom"/>
</dbReference>
<evidence type="ECO:0000256" key="3">
    <source>
        <dbReference type="ARBA" id="ARBA00023012"/>
    </source>
</evidence>
<dbReference type="Proteomes" id="UP000601055">
    <property type="component" value="Unassembled WGS sequence"/>
</dbReference>
<feature type="domain" description="Histidine kinase/HSP90-like ATPase" evidence="4">
    <location>
        <begin position="1"/>
        <end position="85"/>
    </location>
</feature>
<evidence type="ECO:0000256" key="2">
    <source>
        <dbReference type="ARBA" id="ARBA00022777"/>
    </source>
</evidence>
<gene>
    <name evidence="5" type="ORF">GM921_00820</name>
</gene>
<dbReference type="GO" id="GO:0016301">
    <property type="term" value="F:kinase activity"/>
    <property type="evidence" value="ECO:0007669"/>
    <property type="project" value="UniProtKB-KW"/>
</dbReference>
<organism evidence="5 6">
    <name type="scientific">Pedobacter planticolens</name>
    <dbReference type="NCBI Taxonomy" id="2679964"/>
    <lineage>
        <taxon>Bacteria</taxon>
        <taxon>Pseudomonadati</taxon>
        <taxon>Bacteroidota</taxon>
        <taxon>Sphingobacteriia</taxon>
        <taxon>Sphingobacteriales</taxon>
        <taxon>Sphingobacteriaceae</taxon>
        <taxon>Pedobacter</taxon>
    </lineage>
</organism>
<comment type="caution">
    <text evidence="5">The sequence shown here is derived from an EMBL/GenBank/DDBJ whole genome shotgun (WGS) entry which is preliminary data.</text>
</comment>